<dbReference type="RefSeq" id="WP_134487319.1">
    <property type="nucleotide sequence ID" value="NZ_CP139089.1"/>
</dbReference>
<evidence type="ECO:0000256" key="10">
    <source>
        <dbReference type="ARBA" id="ARBA00023235"/>
    </source>
</evidence>
<dbReference type="PROSITE" id="PS51918">
    <property type="entry name" value="RADICAL_SAM"/>
    <property type="match status" value="1"/>
</dbReference>
<comment type="similarity">
    <text evidence="3">Belongs to the radical SAM superfamily. KamA family.</text>
</comment>
<dbReference type="InterPro" id="IPR013785">
    <property type="entry name" value="Aldolase_TIM"/>
</dbReference>
<evidence type="ECO:0000256" key="11">
    <source>
        <dbReference type="PIRSR" id="PIRSR004911-1"/>
    </source>
</evidence>
<dbReference type="EMBL" id="LR536450">
    <property type="protein sequence ID" value="VFU07784.1"/>
    <property type="molecule type" value="Genomic_DNA"/>
</dbReference>
<dbReference type="NCBIfam" id="TIGR00238">
    <property type="entry name" value="KamA family radical SAM protein"/>
    <property type="match status" value="1"/>
</dbReference>
<evidence type="ECO:0000256" key="5">
    <source>
        <dbReference type="ARBA" id="ARBA00022691"/>
    </source>
</evidence>
<dbReference type="Pfam" id="PF04055">
    <property type="entry name" value="Radical_SAM"/>
    <property type="match status" value="1"/>
</dbReference>
<dbReference type="CDD" id="cd01335">
    <property type="entry name" value="Radical_SAM"/>
    <property type="match status" value="1"/>
</dbReference>
<protein>
    <submittedName>
        <fullName evidence="15">Lysine 2,3-aminomutase YodO family protein</fullName>
        <ecNumber evidence="15">5.4.3.2</ecNumber>
    </submittedName>
</protein>
<feature type="binding site" evidence="11">
    <location>
        <position position="109"/>
    </location>
    <ligand>
        <name>[4Fe-4S] cluster</name>
        <dbReference type="ChEBI" id="CHEBI:49883"/>
        <note>4Fe-4S-S-AdoMet</note>
    </ligand>
</feature>
<dbReference type="Pfam" id="PF12544">
    <property type="entry name" value="LAM_C"/>
    <property type="match status" value="1"/>
</dbReference>
<keyword evidence="8" id="KW-0408">Iron</keyword>
<dbReference type="SFLD" id="SFLDS00029">
    <property type="entry name" value="Radical_SAM"/>
    <property type="match status" value="1"/>
</dbReference>
<feature type="modified residue" description="N6-(pyridoxal phosphate)lysine" evidence="12">
    <location>
        <position position="319"/>
    </location>
</feature>
<keyword evidence="10 15" id="KW-0413">Isomerase</keyword>
<gene>
    <name evidence="15" type="ORF">MTUNDRAET4_0891</name>
</gene>
<feature type="region of interest" description="Disordered" evidence="13">
    <location>
        <begin position="347"/>
        <end position="369"/>
    </location>
</feature>
<dbReference type="InterPro" id="IPR007197">
    <property type="entry name" value="rSAM"/>
</dbReference>
<dbReference type="Gene3D" id="3.20.20.70">
    <property type="entry name" value="Aldolase class I"/>
    <property type="match status" value="1"/>
</dbReference>
<evidence type="ECO:0000256" key="4">
    <source>
        <dbReference type="ARBA" id="ARBA00022485"/>
    </source>
</evidence>
<accession>A0A4U8YYC4</accession>
<evidence type="ECO:0000256" key="2">
    <source>
        <dbReference type="ARBA" id="ARBA00001966"/>
    </source>
</evidence>
<dbReference type="GO" id="GO:0046872">
    <property type="term" value="F:metal ion binding"/>
    <property type="evidence" value="ECO:0007669"/>
    <property type="project" value="UniProtKB-KW"/>
</dbReference>
<dbReference type="InterPro" id="IPR022447">
    <property type="entry name" value="Lys_aminomutase-rel"/>
</dbReference>
<dbReference type="Proteomes" id="UP000294360">
    <property type="component" value="Chromosome"/>
</dbReference>
<evidence type="ECO:0000256" key="8">
    <source>
        <dbReference type="ARBA" id="ARBA00023004"/>
    </source>
</evidence>
<evidence type="ECO:0000256" key="1">
    <source>
        <dbReference type="ARBA" id="ARBA00001933"/>
    </source>
</evidence>
<keyword evidence="7 12" id="KW-0663">Pyridoxal phosphate</keyword>
<dbReference type="InterPro" id="IPR058240">
    <property type="entry name" value="rSAM_sf"/>
</dbReference>
<reference evidence="15 16" key="1">
    <citation type="submission" date="2019-03" db="EMBL/GenBank/DDBJ databases">
        <authorList>
            <person name="Kox A.R. M."/>
        </authorList>
    </citation>
    <scope>NUCLEOTIDE SEQUENCE [LARGE SCALE GENOMIC DNA]</scope>
    <source>
        <strain evidence="15">MTUNDRAET4 annotated genome</strain>
    </source>
</reference>
<evidence type="ECO:0000256" key="9">
    <source>
        <dbReference type="ARBA" id="ARBA00023014"/>
    </source>
</evidence>
<dbReference type="NCBIfam" id="TIGR03822">
    <property type="entry name" value="AblA_like_2"/>
    <property type="match status" value="1"/>
</dbReference>
<name>A0A4U8YYC4_METTU</name>
<evidence type="ECO:0000256" key="13">
    <source>
        <dbReference type="SAM" id="MobiDB-lite"/>
    </source>
</evidence>
<feature type="domain" description="Radical SAM core" evidence="14">
    <location>
        <begin position="91"/>
        <end position="304"/>
    </location>
</feature>
<comment type="cofactor">
    <cofactor evidence="2">
        <name>[4Fe-4S] cluster</name>
        <dbReference type="ChEBI" id="CHEBI:49883"/>
    </cofactor>
</comment>
<keyword evidence="5" id="KW-0949">S-adenosyl-L-methionine</keyword>
<evidence type="ECO:0000313" key="16">
    <source>
        <dbReference type="Proteomes" id="UP000294360"/>
    </source>
</evidence>
<comment type="cofactor">
    <cofactor evidence="1 12">
        <name>pyridoxal 5'-phosphate</name>
        <dbReference type="ChEBI" id="CHEBI:597326"/>
    </cofactor>
</comment>
<dbReference type="EC" id="5.4.3.2" evidence="15"/>
<keyword evidence="4 11" id="KW-0004">4Fe-4S</keyword>
<dbReference type="KEGG" id="mtun:MTUNDRAET4_0891"/>
<dbReference type="PIRSF" id="PIRSF004911">
    <property type="entry name" value="DUF160"/>
    <property type="match status" value="1"/>
</dbReference>
<feature type="binding site" evidence="11">
    <location>
        <position position="112"/>
    </location>
    <ligand>
        <name>[4Fe-4S] cluster</name>
        <dbReference type="ChEBI" id="CHEBI:49883"/>
        <note>4Fe-4S-S-AdoMet</note>
    </ligand>
</feature>
<evidence type="ECO:0000256" key="7">
    <source>
        <dbReference type="ARBA" id="ARBA00022898"/>
    </source>
</evidence>
<dbReference type="PANTHER" id="PTHR30538">
    <property type="entry name" value="LYSINE 2,3-AMINOMUTASE-RELATED"/>
    <property type="match status" value="1"/>
</dbReference>
<dbReference type="PANTHER" id="PTHR30538:SF1">
    <property type="entry name" value="L-LYSINE 2,3-AMINOMUTASE"/>
    <property type="match status" value="1"/>
</dbReference>
<dbReference type="SFLD" id="SFLDG01070">
    <property type="entry name" value="PLP-dependent"/>
    <property type="match status" value="1"/>
</dbReference>
<dbReference type="AlphaFoldDB" id="A0A4U8YYC4"/>
<dbReference type="InterPro" id="IPR025895">
    <property type="entry name" value="LAM_C_dom"/>
</dbReference>
<sequence length="369" mass="40034">MSPSPPTLRSAADLIGAGLAPEARRAELESIARSYAIGVTPAVAELIDPKDARDPIARQFIPDLAELFPRPEELSDPIGDSAFSPVEGVVHRYPDRVLLKLLHICPVYCRFCFRREVVGPGSPTHLAPKALDAALAYVAAQPRIWEVILTGGDPLTLSPRRLADVMKRLEAIEHVKIVRLHTRVPCVDPDAVSADLIEALRQSAKTVYVALHANHPRELTPSARAACARLIDAGVPMLSQSVLLAGVNDDVETLSALMRGFVETRVKPYYLHQLDLAPGTAHFRVEIEKGRELMRQLRGRLSGLCQPAYVLDLPGGHGKSPIGPNYVDETSAKPAYKISDYKGRAHVYPPGSASPDASVAAESACDRVR</sequence>
<dbReference type="SUPFAM" id="SSF102114">
    <property type="entry name" value="Radical SAM enzymes"/>
    <property type="match status" value="1"/>
</dbReference>
<evidence type="ECO:0000259" key="14">
    <source>
        <dbReference type="PROSITE" id="PS51918"/>
    </source>
</evidence>
<evidence type="ECO:0000256" key="6">
    <source>
        <dbReference type="ARBA" id="ARBA00022723"/>
    </source>
</evidence>
<dbReference type="InterPro" id="IPR003739">
    <property type="entry name" value="Lys_aminomutase/Glu_NH3_mut"/>
</dbReference>
<dbReference type="GO" id="GO:0050066">
    <property type="term" value="F:L-lysine 2,3-aminomutase activity"/>
    <property type="evidence" value="ECO:0007669"/>
    <property type="project" value="UniProtKB-EC"/>
</dbReference>
<keyword evidence="6 11" id="KW-0479">Metal-binding</keyword>
<feature type="binding site" evidence="11">
    <location>
        <position position="105"/>
    </location>
    <ligand>
        <name>[4Fe-4S] cluster</name>
        <dbReference type="ChEBI" id="CHEBI:49883"/>
        <note>4Fe-4S-S-AdoMet</note>
    </ligand>
</feature>
<dbReference type="OrthoDB" id="9768064at2"/>
<evidence type="ECO:0000313" key="15">
    <source>
        <dbReference type="EMBL" id="VFU07784.1"/>
    </source>
</evidence>
<organism evidence="15 16">
    <name type="scientific">Methylocella tundrae</name>
    <dbReference type="NCBI Taxonomy" id="227605"/>
    <lineage>
        <taxon>Bacteria</taxon>
        <taxon>Pseudomonadati</taxon>
        <taxon>Pseudomonadota</taxon>
        <taxon>Alphaproteobacteria</taxon>
        <taxon>Hyphomicrobiales</taxon>
        <taxon>Beijerinckiaceae</taxon>
        <taxon>Methylocella</taxon>
    </lineage>
</organism>
<keyword evidence="9 11" id="KW-0411">Iron-sulfur</keyword>
<evidence type="ECO:0000256" key="12">
    <source>
        <dbReference type="PIRSR" id="PIRSR603739-50"/>
    </source>
</evidence>
<evidence type="ECO:0000256" key="3">
    <source>
        <dbReference type="ARBA" id="ARBA00008703"/>
    </source>
</evidence>
<proteinExistence type="inferred from homology"/>
<dbReference type="GO" id="GO:0051539">
    <property type="term" value="F:4 iron, 4 sulfur cluster binding"/>
    <property type="evidence" value="ECO:0007669"/>
    <property type="project" value="UniProtKB-KW"/>
</dbReference>